<dbReference type="GO" id="GO:0005975">
    <property type="term" value="P:carbohydrate metabolic process"/>
    <property type="evidence" value="ECO:0007669"/>
    <property type="project" value="InterPro"/>
</dbReference>
<dbReference type="PANTHER" id="PTHR10353">
    <property type="entry name" value="GLYCOSYL HYDROLASE"/>
    <property type="match status" value="1"/>
</dbReference>
<accession>A0A3D8Q5F8</accession>
<name>A0A3D8Q5F8_9HELO</name>
<dbReference type="PRINTS" id="PR00131">
    <property type="entry name" value="GLHYDRLASE1"/>
</dbReference>
<reference evidence="3 4" key="1">
    <citation type="journal article" date="2018" name="IMA Fungus">
        <title>IMA Genome-F 9: Draft genome sequence of Annulohypoxylon stygium, Aspergillus mulundensis, Berkeleyomyces basicola (syn. Thielaviopsis basicola), Ceratocystis smalleyi, two Cercospora beticola strains, Coleophoma cylindrospora, Fusarium fracticaudum, Phialophora cf. hyalina, and Morchella septimelata.</title>
        <authorList>
            <person name="Wingfield B.D."/>
            <person name="Bills G.F."/>
            <person name="Dong Y."/>
            <person name="Huang W."/>
            <person name="Nel W.J."/>
            <person name="Swalarsk-Parry B.S."/>
            <person name="Vaghefi N."/>
            <person name="Wilken P.M."/>
            <person name="An Z."/>
            <person name="de Beer Z.W."/>
            <person name="De Vos L."/>
            <person name="Chen L."/>
            <person name="Duong T.A."/>
            <person name="Gao Y."/>
            <person name="Hammerbacher A."/>
            <person name="Kikkert J.R."/>
            <person name="Li Y."/>
            <person name="Li H."/>
            <person name="Li K."/>
            <person name="Li Q."/>
            <person name="Liu X."/>
            <person name="Ma X."/>
            <person name="Naidoo K."/>
            <person name="Pethybridge S.J."/>
            <person name="Sun J."/>
            <person name="Steenkamp E.T."/>
            <person name="van der Nest M.A."/>
            <person name="van Wyk S."/>
            <person name="Wingfield M.J."/>
            <person name="Xiong C."/>
            <person name="Yue Q."/>
            <person name="Zhang X."/>
        </authorList>
    </citation>
    <scope>NUCLEOTIDE SEQUENCE [LARGE SCALE GENOMIC DNA]</scope>
    <source>
        <strain evidence="3 4">BP5796</strain>
    </source>
</reference>
<gene>
    <name evidence="3" type="ORF">BP5796_13109</name>
</gene>
<dbReference type="EMBL" id="PDLN01000025">
    <property type="protein sequence ID" value="RDW56644.1"/>
    <property type="molecule type" value="Genomic_DNA"/>
</dbReference>
<dbReference type="InterPro" id="IPR017853">
    <property type="entry name" value="GH"/>
</dbReference>
<evidence type="ECO:0000256" key="2">
    <source>
        <dbReference type="SAM" id="SignalP"/>
    </source>
</evidence>
<feature type="chain" id="PRO_5017836740" evidence="2">
    <location>
        <begin position="22"/>
        <end position="624"/>
    </location>
</feature>
<comment type="caution">
    <text evidence="3">The sequence shown here is derived from an EMBL/GenBank/DDBJ whole genome shotgun (WGS) entry which is preliminary data.</text>
</comment>
<evidence type="ECO:0000313" key="3">
    <source>
        <dbReference type="EMBL" id="RDW56644.1"/>
    </source>
</evidence>
<dbReference type="Proteomes" id="UP000256328">
    <property type="component" value="Unassembled WGS sequence"/>
</dbReference>
<organism evidence="3 4">
    <name type="scientific">Coleophoma crateriformis</name>
    <dbReference type="NCBI Taxonomy" id="565419"/>
    <lineage>
        <taxon>Eukaryota</taxon>
        <taxon>Fungi</taxon>
        <taxon>Dikarya</taxon>
        <taxon>Ascomycota</taxon>
        <taxon>Pezizomycotina</taxon>
        <taxon>Leotiomycetes</taxon>
        <taxon>Helotiales</taxon>
        <taxon>Dermateaceae</taxon>
        <taxon>Coleophoma</taxon>
    </lineage>
</organism>
<evidence type="ECO:0000313" key="4">
    <source>
        <dbReference type="Proteomes" id="UP000256328"/>
    </source>
</evidence>
<dbReference type="OrthoDB" id="65569at2759"/>
<proteinExistence type="inferred from homology"/>
<dbReference type="SUPFAM" id="SSF51445">
    <property type="entry name" value="(Trans)glycosidases"/>
    <property type="match status" value="1"/>
</dbReference>
<sequence>MIVSIAIFLPLALCLLDQAASQEIRITTTGTSARPYCTAAPASSVDFHYASFNFSVSDTLRYATSLSQPTATTTYAPPYASLSSILESRSTTTWGSFLPNVNSAVANDTADEYGQAAWTSLWLAANIVNYTTTGLYSTTVSPTPVPTSELVLPPADYLRYEDCYNFPEGFIWGVAGSACQSEGAVALEGRSPSIQEVIFSQYPTNNYVSNEHYYLYKQDIERLAAIGTEYYSFTISWNRILPFVLPGTPINKQGIDHYNDVLDTVIASGMKPMITLLHFDNPFEFMRDSVTQAHDFGYHRAGWENVTWPDAFLSYGKLVMSLYGDRVPIWITINEPMLYAANAKGLEHVVRGHAALYHWYKDVMNGTGMVGFKLNNNFGVPLNPNNSTHRDAADWFNDFWLAPVGNPICLGEDYPAAFKQTIKNVTSFTAEDLAIIGNTTDFFGIDPYTPTVISPPPGGIAACAANSSHPLHPLCVEQSWVGSDGWEIGYGSEGTAAYIAPKYFREYFSYLWNKFKKPVFITEFGFPVFAEGQKTLSHQRFDLPRSQYYTSFMSEVLKSIWEDGVDILGVIAWTFADDWEFLSYDSQYGLQTVNRTTQVRTYKKSFFDFVDFMQSRKMPTAGTT</sequence>
<dbReference type="Pfam" id="PF00232">
    <property type="entry name" value="Glyco_hydro_1"/>
    <property type="match status" value="1"/>
</dbReference>
<dbReference type="GO" id="GO:0008422">
    <property type="term" value="F:beta-glucosidase activity"/>
    <property type="evidence" value="ECO:0007669"/>
    <property type="project" value="TreeGrafter"/>
</dbReference>
<evidence type="ECO:0000256" key="1">
    <source>
        <dbReference type="RuleBase" id="RU003690"/>
    </source>
</evidence>
<dbReference type="PANTHER" id="PTHR10353:SF53">
    <property type="entry name" value="BETA-1,4-GLUCOSIDASE (EUROFUNG)"/>
    <property type="match status" value="1"/>
</dbReference>
<feature type="signal peptide" evidence="2">
    <location>
        <begin position="1"/>
        <end position="21"/>
    </location>
</feature>
<keyword evidence="2" id="KW-0732">Signal</keyword>
<keyword evidence="3" id="KW-0378">Hydrolase</keyword>
<dbReference type="InterPro" id="IPR001360">
    <property type="entry name" value="Glyco_hydro_1"/>
</dbReference>
<keyword evidence="4" id="KW-1185">Reference proteome</keyword>
<comment type="similarity">
    <text evidence="1">Belongs to the glycosyl hydrolase 1 family.</text>
</comment>
<dbReference type="AlphaFoldDB" id="A0A3D8Q5F8"/>
<protein>
    <submittedName>
        <fullName evidence="3">Glycoside hydrolase family 1 protein</fullName>
    </submittedName>
</protein>
<dbReference type="Gene3D" id="3.20.20.80">
    <property type="entry name" value="Glycosidases"/>
    <property type="match status" value="1"/>
</dbReference>